<proteinExistence type="inferred from homology"/>
<accession>A0A240ELW0</accession>
<dbReference type="GO" id="GO:0015069">
    <property type="term" value="F:scyllo-inosamine-4-phosphate amidinotransferase activity"/>
    <property type="evidence" value="ECO:0007669"/>
    <property type="project" value="UniProtKB-EC"/>
</dbReference>
<gene>
    <name evidence="3" type="primary">strB1</name>
    <name evidence="3" type="ORF">VTH8203_03252</name>
</gene>
<dbReference type="EC" id="2.1.4.2" evidence="3"/>
<name>A0A240ELW0_9VIBR</name>
<dbReference type="PANTHER" id="PTHR10488">
    <property type="entry name" value="GLYCINE AMIDINOTRANSFERASE, MITOCHONDRIAL"/>
    <property type="match status" value="1"/>
</dbReference>
<dbReference type="AlphaFoldDB" id="A0A240ELW0"/>
<organism evidence="3 4">
    <name type="scientific">Vibrio thalassae</name>
    <dbReference type="NCBI Taxonomy" id="1243014"/>
    <lineage>
        <taxon>Bacteria</taxon>
        <taxon>Pseudomonadati</taxon>
        <taxon>Pseudomonadota</taxon>
        <taxon>Gammaproteobacteria</taxon>
        <taxon>Vibrionales</taxon>
        <taxon>Vibrionaceae</taxon>
        <taxon>Vibrio</taxon>
    </lineage>
</organism>
<dbReference type="Proteomes" id="UP000219336">
    <property type="component" value="Unassembled WGS sequence"/>
</dbReference>
<keyword evidence="2 3" id="KW-0808">Transferase</keyword>
<reference evidence="4" key="1">
    <citation type="submission" date="2016-06" db="EMBL/GenBank/DDBJ databases">
        <authorList>
            <person name="Rodrigo-Torres L."/>
            <person name="Arahal R.D."/>
            <person name="Lucena T."/>
        </authorList>
    </citation>
    <scope>NUCLEOTIDE SEQUENCE [LARGE SCALE GENOMIC DNA]</scope>
    <source>
        <strain evidence="4">CECT8203</strain>
    </source>
</reference>
<evidence type="ECO:0000256" key="2">
    <source>
        <dbReference type="ARBA" id="ARBA00022679"/>
    </source>
</evidence>
<dbReference type="RefSeq" id="WP_096994637.1">
    <property type="nucleotide sequence ID" value="NZ_JBHSII010000011.1"/>
</dbReference>
<dbReference type="InterPro" id="IPR033195">
    <property type="entry name" value="AmidinoTrfase"/>
</dbReference>
<dbReference type="Gene3D" id="3.75.10.10">
    <property type="entry name" value="L-arginine/glycine Amidinotransferase, Chain A"/>
    <property type="match status" value="1"/>
</dbReference>
<dbReference type="OrthoDB" id="258252at2"/>
<evidence type="ECO:0000313" key="3">
    <source>
        <dbReference type="EMBL" id="SNX49604.1"/>
    </source>
</evidence>
<dbReference type="SUPFAM" id="SSF55909">
    <property type="entry name" value="Pentein"/>
    <property type="match status" value="1"/>
</dbReference>
<evidence type="ECO:0000256" key="1">
    <source>
        <dbReference type="ARBA" id="ARBA00006943"/>
    </source>
</evidence>
<sequence length="336" mass="37315">MQNMLSKTRKSDIWVGSEWGTLKEVIIGRADQLAYPVIGKTLASRMGIFNKEDRDKIMVNSGQSFADADPVRFKKINQEVEDWVKLLEARGIKVHRPRLLTEQELLYKESGIGSLFVKDPLSVVGNIVIEGANRFPMRHKDVFTYRHILNERVAGTDAKWVNIPMPETDVGCSEGGQGPFLTGGDIFVMGNNNVLLGYNGIDSNIKGLQWAADLLHSQGWTVHFVEYSPEVMHLDCCLSLPREGLALVCLDAFPHGLPDLIKDWDIVNCTLEEARIDACNGLPLGEGVYAMSTEFKHIGDKLEAKGIEVLYTDMTETNHATGGGMRCSHAALVRED</sequence>
<dbReference type="PANTHER" id="PTHR10488:SF1">
    <property type="entry name" value="GLYCINE AMIDINOTRANSFERASE, MITOCHONDRIAL"/>
    <property type="match status" value="1"/>
</dbReference>
<keyword evidence="4" id="KW-1185">Reference proteome</keyword>
<evidence type="ECO:0000313" key="4">
    <source>
        <dbReference type="Proteomes" id="UP000219336"/>
    </source>
</evidence>
<dbReference type="EMBL" id="OANU01000064">
    <property type="protein sequence ID" value="SNX49604.1"/>
    <property type="molecule type" value="Genomic_DNA"/>
</dbReference>
<comment type="similarity">
    <text evidence="1">Belongs to the amidinotransferase family.</text>
</comment>
<protein>
    <submittedName>
        <fullName evidence="3">Inosamine-phosphate amidinotransferase 1</fullName>
        <ecNumber evidence="3">2.1.4.2</ecNumber>
    </submittedName>
</protein>